<organism evidence="7 8">
    <name type="scientific">Sorghum bicolor</name>
    <name type="common">Sorghum</name>
    <name type="synonym">Sorghum vulgare</name>
    <dbReference type="NCBI Taxonomy" id="4558"/>
    <lineage>
        <taxon>Eukaryota</taxon>
        <taxon>Viridiplantae</taxon>
        <taxon>Streptophyta</taxon>
        <taxon>Embryophyta</taxon>
        <taxon>Tracheophyta</taxon>
        <taxon>Spermatophyta</taxon>
        <taxon>Magnoliopsida</taxon>
        <taxon>Liliopsida</taxon>
        <taxon>Poales</taxon>
        <taxon>Poaceae</taxon>
        <taxon>PACMAD clade</taxon>
        <taxon>Panicoideae</taxon>
        <taxon>Andropogonodae</taxon>
        <taxon>Andropogoneae</taxon>
        <taxon>Sorghinae</taxon>
        <taxon>Sorghum</taxon>
    </lineage>
</organism>
<keyword evidence="8" id="KW-1185">Reference proteome</keyword>
<dbReference type="Gene3D" id="2.170.150.80">
    <property type="entry name" value="NAC domain"/>
    <property type="match status" value="1"/>
</dbReference>
<name>A0A1B6Q849_SORBI</name>
<keyword evidence="2" id="KW-0238">DNA-binding</keyword>
<dbReference type="AlphaFoldDB" id="A0A1B6Q849"/>
<evidence type="ECO:0000256" key="3">
    <source>
        <dbReference type="ARBA" id="ARBA00023163"/>
    </source>
</evidence>
<proteinExistence type="predicted"/>
<dbReference type="STRING" id="4558.A0A1B6Q849"/>
<reference evidence="7 8" key="1">
    <citation type="journal article" date="2009" name="Nature">
        <title>The Sorghum bicolor genome and the diversification of grasses.</title>
        <authorList>
            <person name="Paterson A.H."/>
            <person name="Bowers J.E."/>
            <person name="Bruggmann R."/>
            <person name="Dubchak I."/>
            <person name="Grimwood J."/>
            <person name="Gundlach H."/>
            <person name="Haberer G."/>
            <person name="Hellsten U."/>
            <person name="Mitros T."/>
            <person name="Poliakov A."/>
            <person name="Schmutz J."/>
            <person name="Spannagl M."/>
            <person name="Tang H."/>
            <person name="Wang X."/>
            <person name="Wicker T."/>
            <person name="Bharti A.K."/>
            <person name="Chapman J."/>
            <person name="Feltus F.A."/>
            <person name="Gowik U."/>
            <person name="Grigoriev I.V."/>
            <person name="Lyons E."/>
            <person name="Maher C.A."/>
            <person name="Martis M."/>
            <person name="Narechania A."/>
            <person name="Otillar R.P."/>
            <person name="Penning B.W."/>
            <person name="Salamov A.A."/>
            <person name="Wang Y."/>
            <person name="Zhang L."/>
            <person name="Carpita N.C."/>
            <person name="Freeling M."/>
            <person name="Gingle A.R."/>
            <person name="Hash C.T."/>
            <person name="Keller B."/>
            <person name="Klein P."/>
            <person name="Kresovich S."/>
            <person name="McCann M.C."/>
            <person name="Ming R."/>
            <person name="Peterson D.G."/>
            <person name="Mehboob-ur-Rahman"/>
            <person name="Ware D."/>
            <person name="Westhoff P."/>
            <person name="Mayer K.F."/>
            <person name="Messing J."/>
            <person name="Rokhsar D.S."/>
        </authorList>
    </citation>
    <scope>NUCLEOTIDE SEQUENCE [LARGE SCALE GENOMIC DNA]</scope>
    <source>
        <strain evidence="8">cv. BTx623</strain>
    </source>
</reference>
<gene>
    <name evidence="7" type="ORF">SORBI_3003G423100</name>
</gene>
<dbReference type="OMA" id="EEDEYWV"/>
<dbReference type="Pfam" id="PF02365">
    <property type="entry name" value="NAM"/>
    <property type="match status" value="1"/>
</dbReference>
<accession>A0A1B6Q849</accession>
<dbReference type="PANTHER" id="PTHR31719:SF88">
    <property type="entry name" value="OS07G0272700 PROTEIN"/>
    <property type="match status" value="1"/>
</dbReference>
<evidence type="ECO:0000256" key="4">
    <source>
        <dbReference type="ARBA" id="ARBA00023242"/>
    </source>
</evidence>
<dbReference type="PANTHER" id="PTHR31719">
    <property type="entry name" value="NAC TRANSCRIPTION FACTOR 56"/>
    <property type="match status" value="1"/>
</dbReference>
<dbReference type="SUPFAM" id="SSF101941">
    <property type="entry name" value="NAC domain"/>
    <property type="match status" value="1"/>
</dbReference>
<dbReference type="InterPro" id="IPR036093">
    <property type="entry name" value="NAC_dom_sf"/>
</dbReference>
<dbReference type="Gramene" id="KXG34098">
    <property type="protein sequence ID" value="KXG34098"/>
    <property type="gene ID" value="SORBI_3003G423100"/>
</dbReference>
<keyword evidence="1" id="KW-0805">Transcription regulation</keyword>
<feature type="region of interest" description="Disordered" evidence="5">
    <location>
        <begin position="1"/>
        <end position="28"/>
    </location>
</feature>
<evidence type="ECO:0000256" key="2">
    <source>
        <dbReference type="ARBA" id="ARBA00023125"/>
    </source>
</evidence>
<keyword evidence="4" id="KW-0539">Nucleus</keyword>
<evidence type="ECO:0000256" key="1">
    <source>
        <dbReference type="ARBA" id="ARBA00023015"/>
    </source>
</evidence>
<evidence type="ECO:0000259" key="6">
    <source>
        <dbReference type="PROSITE" id="PS51005"/>
    </source>
</evidence>
<keyword evidence="3" id="KW-0804">Transcription</keyword>
<evidence type="ECO:0000256" key="5">
    <source>
        <dbReference type="SAM" id="MobiDB-lite"/>
    </source>
</evidence>
<dbReference type="PROSITE" id="PS51005">
    <property type="entry name" value="NAC"/>
    <property type="match status" value="1"/>
</dbReference>
<dbReference type="InParanoid" id="A0A1B6Q849"/>
<dbReference type="Proteomes" id="UP000000768">
    <property type="component" value="Chromosome 3"/>
</dbReference>
<sequence length="232" mass="25902">MEEDAANLSAGDGEEEEEAAERGSGGGFDFDPTEDELVLHFLRPQLRGFPPRVAGAVLEADPCGAAPWELLARYGLRERGHFFVARGRGRGRTAVRRAVAGSGAWMHSASKLGQSVTDLGLVVRWSRVKFCFYVPQPGQESGQGRQLRSAGWVLEEYQITDPRCYRRADDEEEDRYWVLCRVRRSGDHGRRTESEAGAGMPPTSWNRSHSRLGVSRIFSSGFITKISRLFVR</sequence>
<protein>
    <recommendedName>
        <fullName evidence="6">NAC domain-containing protein</fullName>
    </recommendedName>
</protein>
<dbReference type="InterPro" id="IPR003441">
    <property type="entry name" value="NAC-dom"/>
</dbReference>
<evidence type="ECO:0000313" key="8">
    <source>
        <dbReference type="Proteomes" id="UP000000768"/>
    </source>
</evidence>
<evidence type="ECO:0000313" key="7">
    <source>
        <dbReference type="EMBL" id="KXG34098.2"/>
    </source>
</evidence>
<dbReference type="GO" id="GO:0006355">
    <property type="term" value="P:regulation of DNA-templated transcription"/>
    <property type="evidence" value="ECO:0007669"/>
    <property type="project" value="InterPro"/>
</dbReference>
<dbReference type="EMBL" id="CM000762">
    <property type="protein sequence ID" value="KXG34098.2"/>
    <property type="molecule type" value="Genomic_DNA"/>
</dbReference>
<feature type="domain" description="NAC" evidence="6">
    <location>
        <begin position="24"/>
        <end position="185"/>
    </location>
</feature>
<reference evidence="8" key="2">
    <citation type="journal article" date="2018" name="Plant J.">
        <title>The Sorghum bicolor reference genome: improved assembly, gene annotations, a transcriptome atlas, and signatures of genome organization.</title>
        <authorList>
            <person name="McCormick R.F."/>
            <person name="Truong S.K."/>
            <person name="Sreedasyam A."/>
            <person name="Jenkins J."/>
            <person name="Shu S."/>
            <person name="Sims D."/>
            <person name="Kennedy M."/>
            <person name="Amirebrahimi M."/>
            <person name="Weers B.D."/>
            <person name="McKinley B."/>
            <person name="Mattison A."/>
            <person name="Morishige D.T."/>
            <person name="Grimwood J."/>
            <person name="Schmutz J."/>
            <person name="Mullet J.E."/>
        </authorList>
    </citation>
    <scope>NUCLEOTIDE SEQUENCE [LARGE SCALE GENOMIC DNA]</scope>
    <source>
        <strain evidence="8">cv. BTx623</strain>
    </source>
</reference>
<dbReference type="FunCoup" id="A0A1B6Q849">
    <property type="interactions" value="613"/>
</dbReference>
<dbReference type="GO" id="GO:0003677">
    <property type="term" value="F:DNA binding"/>
    <property type="evidence" value="ECO:0007669"/>
    <property type="project" value="UniProtKB-KW"/>
</dbReference>